<keyword evidence="2" id="KW-0732">Signal</keyword>
<protein>
    <recommendedName>
        <fullName evidence="5">DUF2242 domain-containing protein</fullName>
    </recommendedName>
</protein>
<dbReference type="Proteomes" id="UP000183529">
    <property type="component" value="Unassembled WGS sequence"/>
</dbReference>
<organism evidence="3 4">
    <name type="scientific">Paraburkholderia tropica</name>
    <dbReference type="NCBI Taxonomy" id="92647"/>
    <lineage>
        <taxon>Bacteria</taxon>
        <taxon>Pseudomonadati</taxon>
        <taxon>Pseudomonadota</taxon>
        <taxon>Betaproteobacteria</taxon>
        <taxon>Burkholderiales</taxon>
        <taxon>Burkholderiaceae</taxon>
        <taxon>Paraburkholderia</taxon>
    </lineage>
</organism>
<comment type="caution">
    <text evidence="3">The sequence shown here is derived from an EMBL/GenBank/DDBJ whole genome shotgun (WGS) entry which is preliminary data.</text>
</comment>
<feature type="chain" id="PRO_5042984558" description="DUF2242 domain-containing protein" evidence="2">
    <location>
        <begin position="21"/>
        <end position="394"/>
    </location>
</feature>
<proteinExistence type="predicted"/>
<accession>A0AAQ1JRZ7</accession>
<evidence type="ECO:0000256" key="1">
    <source>
        <dbReference type="SAM" id="MobiDB-lite"/>
    </source>
</evidence>
<evidence type="ECO:0000313" key="4">
    <source>
        <dbReference type="Proteomes" id="UP000183529"/>
    </source>
</evidence>
<feature type="region of interest" description="Disordered" evidence="1">
    <location>
        <begin position="336"/>
        <end position="359"/>
    </location>
</feature>
<name>A0AAQ1JRZ7_9BURK</name>
<evidence type="ECO:0000313" key="3">
    <source>
        <dbReference type="EMBL" id="SEI88972.1"/>
    </source>
</evidence>
<dbReference type="AlphaFoldDB" id="A0AAQ1JRZ7"/>
<dbReference type="EMBL" id="FNZM01000001">
    <property type="protein sequence ID" value="SEI88972.1"/>
    <property type="molecule type" value="Genomic_DNA"/>
</dbReference>
<evidence type="ECO:0008006" key="5">
    <source>
        <dbReference type="Google" id="ProtNLM"/>
    </source>
</evidence>
<gene>
    <name evidence="3" type="ORF">SAMN05216550_101306</name>
</gene>
<reference evidence="3 4" key="1">
    <citation type="submission" date="2016-10" db="EMBL/GenBank/DDBJ databases">
        <authorList>
            <person name="Varghese N."/>
            <person name="Submissions S."/>
        </authorList>
    </citation>
    <scope>NUCLEOTIDE SEQUENCE [LARGE SCALE GENOMIC DNA]</scope>
    <source>
        <strain evidence="3 4">LMG 22274</strain>
    </source>
</reference>
<dbReference type="Pfam" id="PF10001">
    <property type="entry name" value="DUF2242"/>
    <property type="match status" value="1"/>
</dbReference>
<feature type="signal peptide" evidence="2">
    <location>
        <begin position="1"/>
        <end position="20"/>
    </location>
</feature>
<dbReference type="RefSeq" id="WP_074981219.1">
    <property type="nucleotide sequence ID" value="NZ_CADFGN010000005.1"/>
</dbReference>
<sequence length="394" mass="37884">MSRFSRVAPFLLIPLAAALGACSSAKPKFQDDQLWSSAPSPFSRNFAYGSADACEASRRALLSQGYMTTMAKSDTVDATKNFQPTSDQHIVVEVHVVCTSGDASNSSMVYVNAVQNGYALKKSDTSASVGLSILGSVSLPIRSNSDEMVKISSETIQSGTFYTRFFDLVSHYLSTVAKSEPIPASGAIQVTPLPPEILPTTATAATSETAPAGSAAPAAAVAAAATGAAALHSAALPATPVLGPKAAVAGATANAAANAAAAAGVVTNTAPVPGATAATTAAAQTLLAPVAPAAASAATAAASATASTAKVASGASAASGAATAAAAAASAASAPAAPTAASSPNNNGSSNHSSLDATTASQNGAIDAIAAFATAGNGAQGTSGASGVAVSSAP</sequence>
<feature type="compositionally biased region" description="Polar residues" evidence="1">
    <location>
        <begin position="345"/>
        <end position="359"/>
    </location>
</feature>
<dbReference type="InterPro" id="IPR018718">
    <property type="entry name" value="DUF2242"/>
</dbReference>
<evidence type="ECO:0000256" key="2">
    <source>
        <dbReference type="SAM" id="SignalP"/>
    </source>
</evidence>
<dbReference type="PROSITE" id="PS51257">
    <property type="entry name" value="PROKAR_LIPOPROTEIN"/>
    <property type="match status" value="1"/>
</dbReference>